<gene>
    <name evidence="1" type="ORF">GFSPODELE1_LOCUS2611</name>
</gene>
<keyword evidence="2" id="KW-1185">Reference proteome</keyword>
<reference evidence="2" key="1">
    <citation type="submission" date="2024-04" db="EMBL/GenBank/DDBJ databases">
        <authorList>
            <person name="Shaw F."/>
            <person name="Minotto A."/>
        </authorList>
    </citation>
    <scope>NUCLEOTIDE SEQUENCE [LARGE SCALE GENOMIC DNA]</scope>
</reference>
<name>A0ABP1CUF6_9APHY</name>
<protein>
    <submittedName>
        <fullName evidence="1">Uncharacterized protein</fullName>
    </submittedName>
</protein>
<proteinExistence type="predicted"/>
<sequence length="179" mass="20173">MHHGVNSTSEGTRQAYAINHAGESKKLRAVRSPGLIRWAGNLLSFKVAQSLRKATALIRGRIQLSASREVNPNSKPFSHLTHVMMEQRGSSIDLRYFCVLKVAPIRRQVICVFPFLIWTLHIMQWSRSGSTEFILKIPINLNNAQIEFIFLFTTLSFNLTSCSSKYTPSRAIASSPLLK</sequence>
<accession>A0ABP1CUF6</accession>
<evidence type="ECO:0000313" key="2">
    <source>
        <dbReference type="Proteomes" id="UP001497453"/>
    </source>
</evidence>
<dbReference type="Proteomes" id="UP001497453">
    <property type="component" value="Chromosome 11"/>
</dbReference>
<dbReference type="EMBL" id="OZ037954">
    <property type="protein sequence ID" value="CAL1699321.1"/>
    <property type="molecule type" value="Genomic_DNA"/>
</dbReference>
<evidence type="ECO:0000313" key="1">
    <source>
        <dbReference type="EMBL" id="CAL1699321.1"/>
    </source>
</evidence>
<organism evidence="1 2">
    <name type="scientific">Somion occarium</name>
    <dbReference type="NCBI Taxonomy" id="3059160"/>
    <lineage>
        <taxon>Eukaryota</taxon>
        <taxon>Fungi</taxon>
        <taxon>Dikarya</taxon>
        <taxon>Basidiomycota</taxon>
        <taxon>Agaricomycotina</taxon>
        <taxon>Agaricomycetes</taxon>
        <taxon>Polyporales</taxon>
        <taxon>Cerrenaceae</taxon>
        <taxon>Somion</taxon>
    </lineage>
</organism>